<dbReference type="PANTHER" id="PTHR33055">
    <property type="entry name" value="TRANSPOSASE FOR INSERTION SEQUENCE ELEMENT IS1111A"/>
    <property type="match status" value="1"/>
</dbReference>
<reference evidence="3" key="1">
    <citation type="submission" date="2008-01" db="EMBL/GenBank/DDBJ databases">
        <title>Complete sequence of plasmid2 pCAUL02 of Caulobacter sp. K31.</title>
        <authorList>
            <consortium name="US DOE Joint Genome Institute"/>
            <person name="Copeland A."/>
            <person name="Lucas S."/>
            <person name="Lapidus A."/>
            <person name="Barry K."/>
            <person name="Glavina del Rio T."/>
            <person name="Dalin E."/>
            <person name="Tice H."/>
            <person name="Pitluck S."/>
            <person name="Bruce D."/>
            <person name="Goodwin L."/>
            <person name="Thompson L.S."/>
            <person name="Brettin T."/>
            <person name="Detter J.C."/>
            <person name="Han C."/>
            <person name="Schmutz J."/>
            <person name="Larimer F."/>
            <person name="Land M."/>
            <person name="Hauser L."/>
            <person name="Kyrpides N."/>
            <person name="Kim E."/>
            <person name="Stephens C."/>
            <person name="Richardson P."/>
        </authorList>
    </citation>
    <scope>NUCLEOTIDE SEQUENCE [LARGE SCALE GENOMIC DNA]</scope>
    <source>
        <strain evidence="3">K31</strain>
        <plasmid evidence="3">pCAUL02</plasmid>
    </source>
</reference>
<evidence type="ECO:0000313" key="3">
    <source>
        <dbReference type="EMBL" id="ABZ74477.1"/>
    </source>
</evidence>
<geneLocation type="plasmid" evidence="3">
    <name>pCAUL02</name>
</geneLocation>
<dbReference type="OrthoDB" id="5289737at2"/>
<organism evidence="3">
    <name type="scientific">Caulobacter sp. (strain K31)</name>
    <dbReference type="NCBI Taxonomy" id="366602"/>
    <lineage>
        <taxon>Bacteria</taxon>
        <taxon>Pseudomonadati</taxon>
        <taxon>Pseudomonadota</taxon>
        <taxon>Alphaproteobacteria</taxon>
        <taxon>Caulobacterales</taxon>
        <taxon>Caulobacteraceae</taxon>
        <taxon>Caulobacter</taxon>
    </lineage>
</organism>
<dbReference type="KEGG" id="cak:Caul_5358"/>
<accession>B0T9S8</accession>
<keyword evidence="3" id="KW-0614">Plasmid</keyword>
<dbReference type="GO" id="GO:0004803">
    <property type="term" value="F:transposase activity"/>
    <property type="evidence" value="ECO:0007669"/>
    <property type="project" value="InterPro"/>
</dbReference>
<dbReference type="InterPro" id="IPR047650">
    <property type="entry name" value="Transpos_IS110"/>
</dbReference>
<evidence type="ECO:0000259" key="1">
    <source>
        <dbReference type="Pfam" id="PF01548"/>
    </source>
</evidence>
<sequence length="373" mass="41501">MDQEIIFVGLDVHKATIAVALAPDGRSNEVRFQGSVPHRPGAMADLGRRLQSKHPGARLTFCYEAGACGYGLARELTDAGYECLVIAPSLIPSRPGDHIKTDKRDATMLAKMHRAGELTTVWVPDASHEAVRDLVRAREAAMYWRNRARQALSSFLLRQGYRYGGRSAWTASYWRWLATLVLEHPAQQIAMQEYILAIHEADARHDRLVKQIEGIIPTWSMAPLVTALQAMRGIAMITAATIVAEIGDLGRFATPRKLMAYLGLVPAEHSSGAKIRRRGITKAGNPRARRLLVESAWTYAKSPRVSQVIQRRQEGVELEIVKIAWKAQLRLHDRYRRLAATGKPKNVVITAIARELVGFIWAISQRISPPATA</sequence>
<dbReference type="AlphaFoldDB" id="B0T9S8"/>
<name>B0T9S8_CAUSK</name>
<dbReference type="NCBIfam" id="NF033542">
    <property type="entry name" value="transpos_IS110"/>
    <property type="match status" value="1"/>
</dbReference>
<feature type="domain" description="Transposase IS110-like N-terminal" evidence="1">
    <location>
        <begin position="8"/>
        <end position="157"/>
    </location>
</feature>
<dbReference type="GO" id="GO:0003677">
    <property type="term" value="F:DNA binding"/>
    <property type="evidence" value="ECO:0007669"/>
    <property type="project" value="InterPro"/>
</dbReference>
<dbReference type="eggNOG" id="COG3547">
    <property type="taxonomic scope" value="Bacteria"/>
</dbReference>
<feature type="domain" description="Transposase IS116/IS110/IS902 C-terminal" evidence="2">
    <location>
        <begin position="227"/>
        <end position="301"/>
    </location>
</feature>
<dbReference type="Pfam" id="PF01548">
    <property type="entry name" value="DEDD_Tnp_IS110"/>
    <property type="match status" value="1"/>
</dbReference>
<dbReference type="EMBL" id="CP000929">
    <property type="protein sequence ID" value="ABZ74477.1"/>
    <property type="molecule type" value="Genomic_DNA"/>
</dbReference>
<dbReference type="Pfam" id="PF02371">
    <property type="entry name" value="Transposase_20"/>
    <property type="match status" value="1"/>
</dbReference>
<evidence type="ECO:0000259" key="2">
    <source>
        <dbReference type="Pfam" id="PF02371"/>
    </source>
</evidence>
<dbReference type="PANTHER" id="PTHR33055:SF3">
    <property type="entry name" value="PUTATIVE TRANSPOSASE FOR IS117-RELATED"/>
    <property type="match status" value="1"/>
</dbReference>
<dbReference type="InterPro" id="IPR003346">
    <property type="entry name" value="Transposase_20"/>
</dbReference>
<protein>
    <submittedName>
        <fullName evidence="3">Transposase IS116/IS110/IS902 family protein</fullName>
    </submittedName>
</protein>
<dbReference type="GO" id="GO:0006313">
    <property type="term" value="P:DNA transposition"/>
    <property type="evidence" value="ECO:0007669"/>
    <property type="project" value="InterPro"/>
</dbReference>
<dbReference type="HOGENOM" id="CLU_036902_1_1_5"/>
<dbReference type="InterPro" id="IPR002525">
    <property type="entry name" value="Transp_IS110-like_N"/>
</dbReference>
<gene>
    <name evidence="3" type="ordered locus">Caul_5358</name>
</gene>
<proteinExistence type="predicted"/>